<reference evidence="9 10" key="1">
    <citation type="submission" date="2020-10" db="EMBL/GenBank/DDBJ databases">
        <title>Novel species in genus Corynebacterium.</title>
        <authorList>
            <person name="Zhang G."/>
        </authorList>
    </citation>
    <scope>NUCLEOTIDE SEQUENCE [LARGE SCALE GENOMIC DNA]</scope>
    <source>
        <strain evidence="9 10">DSM 45110</strain>
    </source>
</reference>
<dbReference type="InterPro" id="IPR000175">
    <property type="entry name" value="Na/ntran_symport"/>
</dbReference>
<feature type="transmembrane region" description="Helical" evidence="8">
    <location>
        <begin position="473"/>
        <end position="493"/>
    </location>
</feature>
<sequence>MAETTTTSSQRQTFDSRLVFLMAAIGSAVGLGNIWRFPYVAYENGGGAFLIPYLVALLTAGIPILWFDFTVGHRWRASAPLAFRRLSGNGEVIGWFKVGVSFFIAVYYAAIVAWAAIYTVKSFNKAWGADPETHLFNDFLQADTTSTFSGEYVMPILLVMIAVWVFSILVLALNVNSGIGKLTVVFVPVLVVLFAILVVRALFLEGAAEGLNAFFTPNWGALKDSSVWIAAYGQIFFSLSVGFGIMLTYASYLKPRTNLTGTGLVTAFANSSFEVLAGIGVFATLGFMAHSQGVGVDEVATNGIGLAFVAFPTIINNMPFGEFFGVLFFLSLFLAGITSLISIMEVVFSAINDKLGWTRAKSAIIIGSLMAIISTVLFASTSGLMALDIMDKWTNNLGIVFCAIVALVMVAWVTGRRNEITQHLNAISSVRVGMVYQLFAFIVTPLILVYFLYKEISSLISEGYGDYAANQLNIYGWAVVGIIVLNAIIWTFIPFRNQTVLSGVPGSDYGVPNKGRAKGEPNTLVNTHMYTAAGTATTGAATSGKPTSTGENPEGPSATAHPASPRG</sequence>
<feature type="transmembrane region" description="Helical" evidence="8">
    <location>
        <begin position="363"/>
        <end position="387"/>
    </location>
</feature>
<feature type="transmembrane region" description="Helical" evidence="8">
    <location>
        <begin position="182"/>
        <end position="203"/>
    </location>
</feature>
<protein>
    <recommendedName>
        <fullName evidence="6">Transporter</fullName>
    </recommendedName>
</protein>
<dbReference type="PROSITE" id="PS50267">
    <property type="entry name" value="NA_NEUROTRAN_SYMP_3"/>
    <property type="match status" value="1"/>
</dbReference>
<keyword evidence="6" id="KW-0769">Symport</keyword>
<dbReference type="Pfam" id="PF00209">
    <property type="entry name" value="SNF"/>
    <property type="match status" value="2"/>
</dbReference>
<gene>
    <name evidence="9" type="ORF">IRY30_03725</name>
</gene>
<dbReference type="PROSITE" id="PS00610">
    <property type="entry name" value="NA_NEUROTRAN_SYMP_1"/>
    <property type="match status" value="1"/>
</dbReference>
<evidence type="ECO:0000313" key="10">
    <source>
        <dbReference type="Proteomes" id="UP000635902"/>
    </source>
</evidence>
<organism evidence="9 10">
    <name type="scientific">Corynebacterium suicordis DSM 45110</name>
    <dbReference type="NCBI Taxonomy" id="1121369"/>
    <lineage>
        <taxon>Bacteria</taxon>
        <taxon>Bacillati</taxon>
        <taxon>Actinomycetota</taxon>
        <taxon>Actinomycetes</taxon>
        <taxon>Mycobacteriales</taxon>
        <taxon>Corynebacteriaceae</taxon>
        <taxon>Corynebacterium</taxon>
    </lineage>
</organism>
<keyword evidence="3 6" id="KW-0812">Transmembrane</keyword>
<dbReference type="SUPFAM" id="SSF161070">
    <property type="entry name" value="SNF-like"/>
    <property type="match status" value="1"/>
</dbReference>
<dbReference type="PRINTS" id="PR00176">
    <property type="entry name" value="NANEUSMPORT"/>
</dbReference>
<dbReference type="EMBL" id="JADKMY010000001">
    <property type="protein sequence ID" value="MBF4553194.1"/>
    <property type="molecule type" value="Genomic_DNA"/>
</dbReference>
<dbReference type="PANTHER" id="PTHR42948">
    <property type="entry name" value="TRANSPORTER"/>
    <property type="match status" value="1"/>
</dbReference>
<feature type="transmembrane region" description="Helical" evidence="8">
    <location>
        <begin position="92"/>
        <end position="117"/>
    </location>
</feature>
<feature type="transmembrane region" description="Helical" evidence="8">
    <location>
        <begin position="326"/>
        <end position="351"/>
    </location>
</feature>
<keyword evidence="10" id="KW-1185">Reference proteome</keyword>
<feature type="transmembrane region" description="Helical" evidence="8">
    <location>
        <begin position="152"/>
        <end position="175"/>
    </location>
</feature>
<evidence type="ECO:0000256" key="2">
    <source>
        <dbReference type="ARBA" id="ARBA00022448"/>
    </source>
</evidence>
<feature type="transmembrane region" description="Helical" evidence="8">
    <location>
        <begin position="227"/>
        <end position="252"/>
    </location>
</feature>
<feature type="transmembrane region" description="Helical" evidence="8">
    <location>
        <begin position="434"/>
        <end position="453"/>
    </location>
</feature>
<dbReference type="RefSeq" id="WP_194556025.1">
    <property type="nucleotide sequence ID" value="NZ_JADKMY010000001.1"/>
</dbReference>
<dbReference type="InterPro" id="IPR037272">
    <property type="entry name" value="SNS_sf"/>
</dbReference>
<comment type="subcellular location">
    <subcellularLocation>
        <location evidence="1">Membrane</location>
        <topology evidence="1">Multi-pass membrane protein</topology>
    </subcellularLocation>
</comment>
<evidence type="ECO:0000256" key="6">
    <source>
        <dbReference type="RuleBase" id="RU003732"/>
    </source>
</evidence>
<evidence type="ECO:0000256" key="8">
    <source>
        <dbReference type="SAM" id="Phobius"/>
    </source>
</evidence>
<name>A0ABR9ZJR4_9CORY</name>
<evidence type="ECO:0000256" key="5">
    <source>
        <dbReference type="ARBA" id="ARBA00023136"/>
    </source>
</evidence>
<keyword evidence="5 8" id="KW-0472">Membrane</keyword>
<evidence type="ECO:0000256" key="4">
    <source>
        <dbReference type="ARBA" id="ARBA00022989"/>
    </source>
</evidence>
<evidence type="ECO:0000256" key="7">
    <source>
        <dbReference type="SAM" id="MobiDB-lite"/>
    </source>
</evidence>
<feature type="transmembrane region" description="Helical" evidence="8">
    <location>
        <begin position="393"/>
        <end position="413"/>
    </location>
</feature>
<keyword evidence="4 8" id="KW-1133">Transmembrane helix</keyword>
<dbReference type="PANTHER" id="PTHR42948:SF1">
    <property type="entry name" value="TRANSPORTER"/>
    <property type="match status" value="1"/>
</dbReference>
<feature type="transmembrane region" description="Helical" evidence="8">
    <location>
        <begin position="264"/>
        <end position="289"/>
    </location>
</feature>
<dbReference type="Proteomes" id="UP000635902">
    <property type="component" value="Unassembled WGS sequence"/>
</dbReference>
<evidence type="ECO:0000313" key="9">
    <source>
        <dbReference type="EMBL" id="MBF4553194.1"/>
    </source>
</evidence>
<keyword evidence="2 6" id="KW-0813">Transport</keyword>
<feature type="transmembrane region" description="Helical" evidence="8">
    <location>
        <begin position="49"/>
        <end position="71"/>
    </location>
</feature>
<evidence type="ECO:0000256" key="3">
    <source>
        <dbReference type="ARBA" id="ARBA00022692"/>
    </source>
</evidence>
<accession>A0ABR9ZJR4</accession>
<feature type="compositionally biased region" description="Low complexity" evidence="7">
    <location>
        <begin position="536"/>
        <end position="550"/>
    </location>
</feature>
<dbReference type="CDD" id="cd10334">
    <property type="entry name" value="SLC6sbd_u1"/>
    <property type="match status" value="1"/>
</dbReference>
<evidence type="ECO:0000256" key="1">
    <source>
        <dbReference type="ARBA" id="ARBA00004141"/>
    </source>
</evidence>
<feature type="transmembrane region" description="Helical" evidence="8">
    <location>
        <begin position="18"/>
        <end position="37"/>
    </location>
</feature>
<dbReference type="NCBIfam" id="NF037979">
    <property type="entry name" value="Na_transp"/>
    <property type="match status" value="1"/>
</dbReference>
<feature type="region of interest" description="Disordered" evidence="7">
    <location>
        <begin position="536"/>
        <end position="567"/>
    </location>
</feature>
<comment type="caution">
    <text evidence="9">The sequence shown here is derived from an EMBL/GenBank/DDBJ whole genome shotgun (WGS) entry which is preliminary data.</text>
</comment>
<proteinExistence type="inferred from homology"/>
<comment type="similarity">
    <text evidence="6">Belongs to the sodium:neurotransmitter symporter (SNF) (TC 2.A.22) family.</text>
</comment>